<proteinExistence type="predicted"/>
<dbReference type="AlphaFoldDB" id="A0A154I9P9"/>
<dbReference type="RefSeq" id="WP_062944607.1">
    <property type="nucleotide sequence ID" value="NZ_CP171844.1"/>
</dbReference>
<dbReference type="Gene3D" id="3.30.2310.20">
    <property type="entry name" value="RelE-like"/>
    <property type="match status" value="1"/>
</dbReference>
<dbReference type="InterPro" id="IPR007712">
    <property type="entry name" value="RelE/ParE_toxin"/>
</dbReference>
<organism evidence="2">
    <name type="scientific">Rhizobium leguminosarum</name>
    <dbReference type="NCBI Taxonomy" id="384"/>
    <lineage>
        <taxon>Bacteria</taxon>
        <taxon>Pseudomonadati</taxon>
        <taxon>Pseudomonadota</taxon>
        <taxon>Alphaproteobacteria</taxon>
        <taxon>Hyphomicrobiales</taxon>
        <taxon>Rhizobiaceae</taxon>
        <taxon>Rhizobium/Agrobacterium group</taxon>
        <taxon>Rhizobium</taxon>
    </lineage>
</organism>
<name>A0A154I9P9_RHILE</name>
<evidence type="ECO:0000256" key="1">
    <source>
        <dbReference type="ARBA" id="ARBA00022649"/>
    </source>
</evidence>
<dbReference type="EMBL" id="LVYU01000134">
    <property type="protein sequence ID" value="KZA97323.1"/>
    <property type="molecule type" value="Genomic_DNA"/>
</dbReference>
<dbReference type="Pfam" id="PF05016">
    <property type="entry name" value="ParE_toxin"/>
    <property type="match status" value="1"/>
</dbReference>
<keyword evidence="1" id="KW-1277">Toxin-antitoxin system</keyword>
<accession>A0A154I9P9</accession>
<dbReference type="InterPro" id="IPR035093">
    <property type="entry name" value="RelE/ParE_toxin_dom_sf"/>
</dbReference>
<evidence type="ECO:0000313" key="2">
    <source>
        <dbReference type="EMBL" id="KZA97323.1"/>
    </source>
</evidence>
<reference evidence="2" key="1">
    <citation type="submission" date="2016-03" db="EMBL/GenBank/DDBJ databases">
        <title>Microsymbionts genomes from the relict species Vavilovia formosa.</title>
        <authorList>
            <person name="Chirak E."/>
            <person name="Kimeklis A."/>
            <person name="Kopat V."/>
            <person name="Andronov E."/>
        </authorList>
    </citation>
    <scope>NUCLEOTIDE SEQUENCE [LARGE SCALE GENOMIC DNA]</scope>
    <source>
        <strain evidence="2">Vaf12</strain>
    </source>
</reference>
<gene>
    <name evidence="2" type="ORF">A4A59_03910</name>
</gene>
<protein>
    <submittedName>
        <fullName evidence="2">Plasmid stabilization protein</fullName>
    </submittedName>
</protein>
<sequence length="108" mass="12138">MRRAKVIYRPEALSDLRQIYIDIADMSRSHVIANGFVKRIMTRCRKIGDAPNGGRPRDDLAPGLRTVPFEHSAVIAYHVTDAVEIVNVFYGGRDYEALFRAGDGEEDS</sequence>
<comment type="caution">
    <text evidence="2">The sequence shown here is derived from an EMBL/GenBank/DDBJ whole genome shotgun (WGS) entry which is preliminary data.</text>
</comment>